<dbReference type="Gene3D" id="3.40.50.1820">
    <property type="entry name" value="alpha/beta hydrolase"/>
    <property type="match status" value="1"/>
</dbReference>
<dbReference type="PRINTS" id="PR00412">
    <property type="entry name" value="EPOXHYDRLASE"/>
</dbReference>
<organism evidence="3 4">
    <name type="scientific">Alloalcanivorax profundimaris</name>
    <dbReference type="NCBI Taxonomy" id="2735259"/>
    <lineage>
        <taxon>Bacteria</taxon>
        <taxon>Pseudomonadati</taxon>
        <taxon>Pseudomonadota</taxon>
        <taxon>Gammaproteobacteria</taxon>
        <taxon>Oceanospirillales</taxon>
        <taxon>Alcanivoracaceae</taxon>
        <taxon>Alloalcanivorax</taxon>
    </lineage>
</organism>
<gene>
    <name evidence="3" type="ORF">Y5W_02757</name>
</gene>
<sequence length="292" mass="32707">MKQVELVNGHLRFPALLTGDGEPVILLHGFPDCHENWAGILERLADAGYTGVAPALRGYAPSCQPGSGDYSLHAAVDDLLVFANQLGGRVHLIGHDWGAAVGYLACARYPDSFCTFNALAIPPLKRLPKALLKVPEQIKLSGYMQFFQLPVAPEAWLKRDDLGGVERLWRRWSPDWEPGEYLENAKRVLAEPGVLPAALGWYRHLIRLWRKQQREAQEWLSLDVTVPTQVLMGERDGCMSPRLLDHTINTDDFPAGLYVERVEDAGHFLHLERPDAVADLLVRHLQRGECLV</sequence>
<dbReference type="InterPro" id="IPR000639">
    <property type="entry name" value="Epox_hydrolase-like"/>
</dbReference>
<evidence type="ECO:0000259" key="2">
    <source>
        <dbReference type="Pfam" id="PF12697"/>
    </source>
</evidence>
<dbReference type="InterPro" id="IPR000073">
    <property type="entry name" value="AB_hydrolase_1"/>
</dbReference>
<dbReference type="InterPro" id="IPR029058">
    <property type="entry name" value="AB_hydrolase_fold"/>
</dbReference>
<protein>
    <submittedName>
        <fullName evidence="3">Hydrolase</fullName>
    </submittedName>
</protein>
<comment type="caution">
    <text evidence="3">The sequence shown here is derived from an EMBL/GenBank/DDBJ whole genome shotgun (WGS) entry which is preliminary data.</text>
</comment>
<dbReference type="RefSeq" id="WP_194297574.1">
    <property type="nucleotide sequence ID" value="NZ_ARXX01000046.1"/>
</dbReference>
<evidence type="ECO:0000313" key="4">
    <source>
        <dbReference type="Proteomes" id="UP000662703"/>
    </source>
</evidence>
<name>A0ABS0ATM1_9GAMM</name>
<keyword evidence="4" id="KW-1185">Reference proteome</keyword>
<dbReference type="EMBL" id="ARXX01000046">
    <property type="protein sequence ID" value="MBF5057463.1"/>
    <property type="molecule type" value="Genomic_DNA"/>
</dbReference>
<proteinExistence type="predicted"/>
<evidence type="ECO:0000256" key="1">
    <source>
        <dbReference type="ARBA" id="ARBA00022801"/>
    </source>
</evidence>
<accession>A0ABS0ATM1</accession>
<dbReference type="PANTHER" id="PTHR43329">
    <property type="entry name" value="EPOXIDE HYDROLASE"/>
    <property type="match status" value="1"/>
</dbReference>
<feature type="domain" description="AB hydrolase-1" evidence="2">
    <location>
        <begin position="24"/>
        <end position="279"/>
    </location>
</feature>
<dbReference type="Proteomes" id="UP000662703">
    <property type="component" value="Unassembled WGS sequence"/>
</dbReference>
<dbReference type="Pfam" id="PF12697">
    <property type="entry name" value="Abhydrolase_6"/>
    <property type="match status" value="1"/>
</dbReference>
<reference evidence="3 4" key="1">
    <citation type="submission" date="2012-09" db="EMBL/GenBank/DDBJ databases">
        <title>Genome Sequence of alkane-degrading Bacterium Alcanivorax sp. 521-1.</title>
        <authorList>
            <person name="Lai Q."/>
            <person name="Shao Z."/>
        </authorList>
    </citation>
    <scope>NUCLEOTIDE SEQUENCE [LARGE SCALE GENOMIC DNA]</scope>
    <source>
        <strain evidence="3 4">521-1</strain>
    </source>
</reference>
<keyword evidence="1 3" id="KW-0378">Hydrolase</keyword>
<evidence type="ECO:0000313" key="3">
    <source>
        <dbReference type="EMBL" id="MBF5057463.1"/>
    </source>
</evidence>
<dbReference type="SUPFAM" id="SSF53474">
    <property type="entry name" value="alpha/beta-Hydrolases"/>
    <property type="match status" value="1"/>
</dbReference>
<dbReference type="GO" id="GO:0016787">
    <property type="term" value="F:hydrolase activity"/>
    <property type="evidence" value="ECO:0007669"/>
    <property type="project" value="UniProtKB-KW"/>
</dbReference>